<dbReference type="Pfam" id="PF00270">
    <property type="entry name" value="DEAD"/>
    <property type="match status" value="1"/>
</dbReference>
<evidence type="ECO:0000313" key="9">
    <source>
        <dbReference type="Proteomes" id="UP000002482"/>
    </source>
</evidence>
<dbReference type="GO" id="GO:0016787">
    <property type="term" value="F:hydrolase activity"/>
    <property type="evidence" value="ECO:0007669"/>
    <property type="project" value="UniProtKB-KW"/>
</dbReference>
<organism evidence="8 9">
    <name type="scientific">Paracidovorax avenae (strain ATCC 19860 / DSM 7227 / CCUG 15838 / JCM 20985 / LMG 2117 / NCPPB 1011)</name>
    <name type="common">Acidovorax avenae</name>
    <dbReference type="NCBI Taxonomy" id="643561"/>
    <lineage>
        <taxon>Bacteria</taxon>
        <taxon>Pseudomonadati</taxon>
        <taxon>Pseudomonadota</taxon>
        <taxon>Betaproteobacteria</taxon>
        <taxon>Burkholderiales</taxon>
        <taxon>Comamonadaceae</taxon>
        <taxon>Paracidovorax</taxon>
    </lineage>
</organism>
<keyword evidence="4" id="KW-0067">ATP-binding</keyword>
<dbReference type="Gene3D" id="3.40.50.300">
    <property type="entry name" value="P-loop containing nucleotide triphosphate hydrolases"/>
    <property type="match status" value="2"/>
</dbReference>
<keyword evidence="2" id="KW-0378">Hydrolase</keyword>
<dbReference type="InterPro" id="IPR007502">
    <property type="entry name" value="Helicase-assoc_dom"/>
</dbReference>
<evidence type="ECO:0000313" key="8">
    <source>
        <dbReference type="EMBL" id="ADX46563.1"/>
    </source>
</evidence>
<evidence type="ECO:0000256" key="2">
    <source>
        <dbReference type="ARBA" id="ARBA00022801"/>
    </source>
</evidence>
<dbReference type="Pfam" id="PF11898">
    <property type="entry name" value="DUF3418"/>
    <property type="match status" value="1"/>
</dbReference>
<feature type="region of interest" description="Disordered" evidence="5">
    <location>
        <begin position="1053"/>
        <end position="1106"/>
    </location>
</feature>
<evidence type="ECO:0000256" key="5">
    <source>
        <dbReference type="SAM" id="MobiDB-lite"/>
    </source>
</evidence>
<proteinExistence type="predicted"/>
<keyword evidence="1" id="KW-0547">Nucleotide-binding</keyword>
<dbReference type="GO" id="GO:0003723">
    <property type="term" value="F:RNA binding"/>
    <property type="evidence" value="ECO:0007669"/>
    <property type="project" value="TreeGrafter"/>
</dbReference>
<keyword evidence="9" id="KW-1185">Reference proteome</keyword>
<evidence type="ECO:0000259" key="7">
    <source>
        <dbReference type="PROSITE" id="PS51194"/>
    </source>
</evidence>
<feature type="compositionally biased region" description="Low complexity" evidence="5">
    <location>
        <begin position="1086"/>
        <end position="1106"/>
    </location>
</feature>
<dbReference type="InterPro" id="IPR014001">
    <property type="entry name" value="Helicase_ATP-bd"/>
</dbReference>
<dbReference type="SMART" id="SM00490">
    <property type="entry name" value="HELICc"/>
    <property type="match status" value="1"/>
</dbReference>
<evidence type="ECO:0000256" key="3">
    <source>
        <dbReference type="ARBA" id="ARBA00022806"/>
    </source>
</evidence>
<dbReference type="PROSITE" id="PS51192">
    <property type="entry name" value="HELICASE_ATP_BIND_1"/>
    <property type="match status" value="1"/>
</dbReference>
<dbReference type="PANTHER" id="PTHR18934:SF99">
    <property type="entry name" value="ATP-DEPENDENT RNA HELICASE DHX37-RELATED"/>
    <property type="match status" value="1"/>
</dbReference>
<dbReference type="InterPro" id="IPR027417">
    <property type="entry name" value="P-loop_NTPase"/>
</dbReference>
<accession>F0Q2B5</accession>
<dbReference type="EMBL" id="CP002521">
    <property type="protein sequence ID" value="ADX46563.1"/>
    <property type="molecule type" value="Genomic_DNA"/>
</dbReference>
<feature type="domain" description="Helicase ATP-binding" evidence="6">
    <location>
        <begin position="51"/>
        <end position="222"/>
    </location>
</feature>
<dbReference type="HOGENOM" id="CLU_001832_3_3_4"/>
<dbReference type="SUPFAM" id="SSF52540">
    <property type="entry name" value="P-loop containing nucleoside triphosphate hydrolases"/>
    <property type="match status" value="1"/>
</dbReference>
<dbReference type="Pfam" id="PF00271">
    <property type="entry name" value="Helicase_C"/>
    <property type="match status" value="1"/>
</dbReference>
<dbReference type="Pfam" id="PF07717">
    <property type="entry name" value="OB_NTP_bind"/>
    <property type="match status" value="1"/>
</dbReference>
<feature type="region of interest" description="Disordered" evidence="5">
    <location>
        <begin position="547"/>
        <end position="568"/>
    </location>
</feature>
<dbReference type="Pfam" id="PF21010">
    <property type="entry name" value="HA2_C"/>
    <property type="match status" value="1"/>
</dbReference>
<dbReference type="KEGG" id="aaa:Acav_2651"/>
<dbReference type="PROSITE" id="PS51194">
    <property type="entry name" value="HELICASE_CTER"/>
    <property type="match status" value="1"/>
</dbReference>
<dbReference type="Gene3D" id="1.20.120.1080">
    <property type="match status" value="1"/>
</dbReference>
<gene>
    <name evidence="8" type="ordered locus">Acav_2651</name>
</gene>
<reference evidence="8" key="1">
    <citation type="submission" date="2011-02" db="EMBL/GenBank/DDBJ databases">
        <title>Complete sequence of Acidovorax avenae subsp. avenae ATCC 19860.</title>
        <authorList>
            <consortium name="US DOE Joint Genome Institute"/>
            <person name="Lucas S."/>
            <person name="Copeland A."/>
            <person name="Lapidus A."/>
            <person name="Cheng J.-F."/>
            <person name="Goodwin L."/>
            <person name="Pitluck S."/>
            <person name="Chertkov O."/>
            <person name="Held B."/>
            <person name="Detter J.C."/>
            <person name="Han C."/>
            <person name="Tapia R."/>
            <person name="Land M."/>
            <person name="Hauser L."/>
            <person name="Kyrpides N."/>
            <person name="Ivanova N."/>
            <person name="Ovchinnikova G."/>
            <person name="Pagani I."/>
            <person name="Gordon S."/>
            <person name="Woyke T."/>
        </authorList>
    </citation>
    <scope>NUCLEOTIDE SEQUENCE</scope>
    <source>
        <strain evidence="8">ATCC 19860</strain>
    </source>
</reference>
<dbReference type="InterPro" id="IPR024590">
    <property type="entry name" value="HrpA_C"/>
</dbReference>
<feature type="compositionally biased region" description="Pro residues" evidence="5">
    <location>
        <begin position="11"/>
        <end position="23"/>
    </location>
</feature>
<dbReference type="Proteomes" id="UP000002482">
    <property type="component" value="Chromosome"/>
</dbReference>
<dbReference type="SMART" id="SM00487">
    <property type="entry name" value="DEXDc"/>
    <property type="match status" value="1"/>
</dbReference>
<evidence type="ECO:0000259" key="6">
    <source>
        <dbReference type="PROSITE" id="PS51192"/>
    </source>
</evidence>
<dbReference type="InterPro" id="IPR011545">
    <property type="entry name" value="DEAD/DEAH_box_helicase_dom"/>
</dbReference>
<protein>
    <submittedName>
        <fullName evidence="8">ATP-dependent helicase HrpA</fullName>
    </submittedName>
</protein>
<feature type="region of interest" description="Disordered" evidence="5">
    <location>
        <begin position="1"/>
        <end position="40"/>
    </location>
</feature>
<dbReference type="InterPro" id="IPR011709">
    <property type="entry name" value="DEAD-box_helicase_OB_fold"/>
</dbReference>
<dbReference type="NCBIfam" id="TIGR01967">
    <property type="entry name" value="DEAH_box_HrpA"/>
    <property type="match status" value="1"/>
</dbReference>
<dbReference type="CDD" id="cd18791">
    <property type="entry name" value="SF2_C_RHA"/>
    <property type="match status" value="1"/>
</dbReference>
<evidence type="ECO:0000256" key="1">
    <source>
        <dbReference type="ARBA" id="ARBA00022741"/>
    </source>
</evidence>
<dbReference type="InterPro" id="IPR001650">
    <property type="entry name" value="Helicase_C-like"/>
</dbReference>
<dbReference type="PANTHER" id="PTHR18934">
    <property type="entry name" value="ATP-DEPENDENT RNA HELICASE"/>
    <property type="match status" value="1"/>
</dbReference>
<dbReference type="InterPro" id="IPR003593">
    <property type="entry name" value="AAA+_ATPase"/>
</dbReference>
<dbReference type="SMART" id="SM00847">
    <property type="entry name" value="HA2"/>
    <property type="match status" value="1"/>
</dbReference>
<dbReference type="FunFam" id="1.20.120.1080:FF:000005">
    <property type="entry name" value="ATP-dependent helicase HrpA"/>
    <property type="match status" value="1"/>
</dbReference>
<evidence type="ECO:0000256" key="4">
    <source>
        <dbReference type="ARBA" id="ARBA00022840"/>
    </source>
</evidence>
<dbReference type="SMART" id="SM00382">
    <property type="entry name" value="AAA"/>
    <property type="match status" value="1"/>
</dbReference>
<dbReference type="InterPro" id="IPR010222">
    <property type="entry name" value="RNA_helicase_HrpA"/>
</dbReference>
<keyword evidence="3 8" id="KW-0347">Helicase</keyword>
<dbReference type="GO" id="GO:0005524">
    <property type="term" value="F:ATP binding"/>
    <property type="evidence" value="ECO:0007669"/>
    <property type="project" value="UniProtKB-KW"/>
</dbReference>
<sequence>MRVSMTGSAPPKSPTPQPAPSAPPRREAQAAPLRIDFPPGLPVSGKREEIMAAMQAHQVIIVCGETGSGKTTQLPKIALALGRGKCNAKPGEKGRLIGHTQPRRIAASSVAKRIAEELQTPLGDVVGYKVRFQDRLSRDASVKLMTDGILLAETQTDPLLTAYDTIIIDEAHERSLNIDFLLGYLRQILPRRPDLKIVVTSATIDAERFAKHFESAKGPAPVIYVSGRTFPVEQRYRPFEDSRDYGLNEAIADGVDELWAGNAAGDILVFLPGEREIREAADHLRKHLAHQPVMRGAEVLPLFARLSQAEQDRIFEGHTGRRIVLATNVAETSLTVPGIRYVIDAGTARVKRYSFRSKVEQLLIEPVSQAAANQRAGRCGRIANGICIRLYDEPDFNGRPRFTDPEILRSSLAGVILRMKSLHLGDVAQFPFIEAPSGRAIADGYQLLAELGAVDDANELTPMGVELSRLPLDPRVGRMILEARDRQALDEVLVIASALSVQDVRDRPLEAQQQADQAHAKFDDEKSEFSGYLKLWKWINEARGGAPSLPSARAQRDAARKGAPSQAVLPVAQRQARGSADAAAPATAAAASVPVPTPTHKLSNRQYESLLRQNFISVRRLREWRDIHTQLLTVVTEHRWRLNIQPASYEQIHRSMLAGLLGNIGVKSEEEDWYLGARGIKFYKHPGAHLSKKPGRWIVAAELVETTRLFGRGIAAIEPQWIEEMGGHLLKKQMLDPHWERKSAQVTALERATLYGIVIYNNRRVNFGKVDPRTAREIFLREALVGDQWPQDWERRLPFLPANRKLIAKVEELEHKSRRQDVLVDEELIYAFYDQQVPADICTGADFESWYREASRAKPDLLKLTRDELMRHEAAGITTSAFPRMVRLGGVDCAATYLHEPGDPRDGVTVTVPLFVLNQVSEERCEWLVPGMLKDKIQALLKSLPQRPRSRFVPLPDNAARLAELLGTPERFGQGSLVDVLLKQVRDETSLDVKRADFKLDMLSPHLFMNFRVVHEDGRQLGQGRNLGALKAEWGAKARGAFQALAGLKLAGSAPETGGDASPAETAPAARPGKGGAQGRPADSRAASAAGKPPSGGPAAAPAPAAVPAGQRYTAWTFGELPELMEIRKGGQTLIGFPALIDGGDAVTIEVFDEPGVAAARHRAGLRRLFALQIKDALKYLEKNIPDLQKMAVAYMPLGTQEELRAQVIDVALDRAFLVDPLPTTEADFQRRVQEGRGRLTLIANEVARLAGAILLEYAAAARKIKDTKGAPEATQDAQQQLQRLMPKNFLAVAPWSQLAHFPRYLKAITLRLDKVRADAARDATRLAELRPQEQRYWRLVAERKGQVDARMQEFRWLLEELRVSFFAQELRTPQPVSVKRLDKLWAQINS</sequence>
<dbReference type="GO" id="GO:0003724">
    <property type="term" value="F:RNA helicase activity"/>
    <property type="evidence" value="ECO:0007669"/>
    <property type="project" value="InterPro"/>
</dbReference>
<name>F0Q2B5_PARA1</name>
<feature type="domain" description="Helicase C-terminal" evidence="7">
    <location>
        <begin position="246"/>
        <end position="423"/>
    </location>
</feature>